<evidence type="ECO:0000256" key="2">
    <source>
        <dbReference type="SAM" id="Phobius"/>
    </source>
</evidence>
<keyword evidence="2" id="KW-0472">Membrane</keyword>
<feature type="transmembrane region" description="Helical" evidence="2">
    <location>
        <begin position="433"/>
        <end position="452"/>
    </location>
</feature>
<dbReference type="GO" id="GO:0015297">
    <property type="term" value="F:antiporter activity"/>
    <property type="evidence" value="ECO:0007669"/>
    <property type="project" value="InterPro"/>
</dbReference>
<comment type="caution">
    <text evidence="3">The sequence shown here is derived from an EMBL/GenBank/DDBJ whole genome shotgun (WGS) entry which is preliminary data.</text>
</comment>
<feature type="transmembrane region" description="Helical" evidence="2">
    <location>
        <begin position="101"/>
        <end position="123"/>
    </location>
</feature>
<dbReference type="EMBL" id="BAND01000085">
    <property type="protein sequence ID" value="GAJ29905.1"/>
    <property type="molecule type" value="Genomic_DNA"/>
</dbReference>
<keyword evidence="2" id="KW-1133">Transmembrane helix</keyword>
<dbReference type="NCBIfam" id="TIGR00797">
    <property type="entry name" value="matE"/>
    <property type="match status" value="1"/>
</dbReference>
<dbReference type="Pfam" id="PF01554">
    <property type="entry name" value="MatE"/>
    <property type="match status" value="2"/>
</dbReference>
<reference evidence="4" key="1">
    <citation type="journal article" date="2014" name="FEMS Microbiol. Lett.">
        <title>Draft Genomic DNA Sequence of the Facultatively Methylotrophic Bacterium Acidomonas methanolica type strain MB58.</title>
        <authorList>
            <person name="Higashiura N."/>
            <person name="Hadano H."/>
            <person name="Hirakawa H."/>
            <person name="Matsutani M."/>
            <person name="Takabe S."/>
            <person name="Matsushita K."/>
            <person name="Azuma Y."/>
        </authorList>
    </citation>
    <scope>NUCLEOTIDE SEQUENCE [LARGE SCALE GENOMIC DNA]</scope>
    <source>
        <strain evidence="4">MB58</strain>
    </source>
</reference>
<dbReference type="Proteomes" id="UP000019760">
    <property type="component" value="Unassembled WGS sequence"/>
</dbReference>
<accession>A0A023D835</accession>
<keyword evidence="2" id="KW-0812">Transmembrane</keyword>
<evidence type="ECO:0000256" key="1">
    <source>
        <dbReference type="ARBA" id="ARBA00022448"/>
    </source>
</evidence>
<sequence>MHSLTESRTTRWPAQLAALTHIALPLSLSQISEMAMGVTDNILLGGIGAAALAVGGLSTGLFFVTLVTFQAGLGGVSVLIARARGEAAAGRGAQGRNFSGLVSAGFACAVLLCVPVLAVLLPVEAIFRAFGEPEAILVPGTRFMHILLGSLFPDLVVIGLLRIVLPAFGSERLLLATMPFMALVNGVMNAALIHGWLGLPALGLWGSAVASCVTGWLIAFLLVALCWRQAELRPHLRLVRPQWPVMRTMLRLGLPLTAATGAEVAAFQITGLRAGHFGTDALAAHQVAVSVTSLLFMMSLALSQAANVRVAYWLGAGDRRAAGRAAWGAMGLALAWSVVSGGLLLACPAVIAGVYLDTTSPGGASAAAIAVKLLRIAAVYQIFDGLQVTAAGALRACHDTLVPMVLIVVSYTLCTFIGGGWLADAQGLGVEGLWYGLAGGLVAVGILLPIRLRAKLRRAA</sequence>
<keyword evidence="1" id="KW-0813">Transport</keyword>
<feature type="transmembrane region" description="Helical" evidence="2">
    <location>
        <begin position="401"/>
        <end position="421"/>
    </location>
</feature>
<gene>
    <name evidence="3" type="ORF">Amme_085_033</name>
</gene>
<feature type="transmembrane region" description="Helical" evidence="2">
    <location>
        <begin position="248"/>
        <end position="267"/>
    </location>
</feature>
<dbReference type="InterPro" id="IPR050222">
    <property type="entry name" value="MATE_MdtK"/>
</dbReference>
<feature type="transmembrane region" description="Helical" evidence="2">
    <location>
        <begin position="287"/>
        <end position="314"/>
    </location>
</feature>
<proteinExistence type="predicted"/>
<dbReference type="PANTHER" id="PTHR43298:SF2">
    <property type="entry name" value="FMN_FAD EXPORTER YEEO-RELATED"/>
    <property type="match status" value="1"/>
</dbReference>
<feature type="transmembrane region" description="Helical" evidence="2">
    <location>
        <begin position="143"/>
        <end position="161"/>
    </location>
</feature>
<feature type="transmembrane region" description="Helical" evidence="2">
    <location>
        <begin position="173"/>
        <end position="197"/>
    </location>
</feature>
<evidence type="ECO:0000313" key="3">
    <source>
        <dbReference type="EMBL" id="GAJ29905.1"/>
    </source>
</evidence>
<feature type="transmembrane region" description="Helical" evidence="2">
    <location>
        <begin position="203"/>
        <end position="227"/>
    </location>
</feature>
<feature type="transmembrane region" description="Helical" evidence="2">
    <location>
        <begin position="53"/>
        <end position="80"/>
    </location>
</feature>
<keyword evidence="4" id="KW-1185">Reference proteome</keyword>
<dbReference type="GO" id="GO:0005886">
    <property type="term" value="C:plasma membrane"/>
    <property type="evidence" value="ECO:0007669"/>
    <property type="project" value="TreeGrafter"/>
</dbReference>
<evidence type="ECO:0000313" key="4">
    <source>
        <dbReference type="Proteomes" id="UP000019760"/>
    </source>
</evidence>
<dbReference type="PANTHER" id="PTHR43298">
    <property type="entry name" value="MULTIDRUG RESISTANCE PROTEIN NORM-RELATED"/>
    <property type="match status" value="1"/>
</dbReference>
<feature type="transmembrane region" description="Helical" evidence="2">
    <location>
        <begin position="326"/>
        <end position="356"/>
    </location>
</feature>
<dbReference type="AlphaFoldDB" id="A0A023D835"/>
<protein>
    <submittedName>
        <fullName evidence="3">Na+ driven multidrug efflux pump</fullName>
    </submittedName>
</protein>
<name>A0A023D835_ACIMT</name>
<dbReference type="InterPro" id="IPR002528">
    <property type="entry name" value="MATE_fam"/>
</dbReference>
<feature type="transmembrane region" description="Helical" evidence="2">
    <location>
        <begin position="362"/>
        <end position="380"/>
    </location>
</feature>
<organism evidence="3 4">
    <name type="scientific">Acidomonas methanolica NBRC 104435</name>
    <dbReference type="NCBI Taxonomy" id="1231351"/>
    <lineage>
        <taxon>Bacteria</taxon>
        <taxon>Pseudomonadati</taxon>
        <taxon>Pseudomonadota</taxon>
        <taxon>Alphaproteobacteria</taxon>
        <taxon>Acetobacterales</taxon>
        <taxon>Acetobacteraceae</taxon>
        <taxon>Acidomonas</taxon>
    </lineage>
</organism>
<dbReference type="RefSeq" id="WP_042060357.1">
    <property type="nucleotide sequence ID" value="NZ_BAND01000085.1"/>
</dbReference>
<reference evidence="3 4" key="2">
    <citation type="journal article" date="2014" name="FEMS Microbiol. Lett.">
        <title>Draft genomic DNA sequence of the facultatively methylotrophic bacterium Acidomonas methanolica type strain MB58.</title>
        <authorList>
            <person name="Higashiura N."/>
            <person name="Hadano H."/>
            <person name="Hirakawa H."/>
            <person name="Matsutani M."/>
            <person name="Takabe S."/>
            <person name="Matsushita K."/>
            <person name="Azuma Y."/>
        </authorList>
    </citation>
    <scope>NUCLEOTIDE SEQUENCE [LARGE SCALE GENOMIC DNA]</scope>
    <source>
        <strain evidence="3 4">MB58</strain>
    </source>
</reference>
<dbReference type="OrthoDB" id="9780160at2"/>
<dbReference type="GO" id="GO:0042910">
    <property type="term" value="F:xenobiotic transmembrane transporter activity"/>
    <property type="evidence" value="ECO:0007669"/>
    <property type="project" value="InterPro"/>
</dbReference>